<evidence type="ECO:0000313" key="3">
    <source>
        <dbReference type="Proteomes" id="UP000800041"/>
    </source>
</evidence>
<protein>
    <submittedName>
        <fullName evidence="2">Uncharacterized protein</fullName>
    </submittedName>
</protein>
<dbReference type="EMBL" id="ML977152">
    <property type="protein sequence ID" value="KAF1987371.1"/>
    <property type="molecule type" value="Genomic_DNA"/>
</dbReference>
<evidence type="ECO:0000313" key="2">
    <source>
        <dbReference type="EMBL" id="KAF1987371.1"/>
    </source>
</evidence>
<name>A0A6G1H2D3_9PEZI</name>
<gene>
    <name evidence="2" type="ORF">K402DRAFT_392648</name>
</gene>
<feature type="region of interest" description="Disordered" evidence="1">
    <location>
        <begin position="68"/>
        <end position="104"/>
    </location>
</feature>
<evidence type="ECO:0000256" key="1">
    <source>
        <dbReference type="SAM" id="MobiDB-lite"/>
    </source>
</evidence>
<keyword evidence="3" id="KW-1185">Reference proteome</keyword>
<dbReference type="Proteomes" id="UP000800041">
    <property type="component" value="Unassembled WGS sequence"/>
</dbReference>
<sequence length="150" mass="17289">MPSWRNSLNRLESDMLAQEDYHNSKVGARNYRTCYILRKRHVSAVNCNIALSNVQFLRNEDAIVKSTYTKTKTNASPPPNSDKQTDKKTNKKRLQNSKTPKLQNSKPQILSLNFNFFKFPSLTESLSYARYGCDRAGEWAWGYLLSSAWS</sequence>
<organism evidence="2 3">
    <name type="scientific">Aulographum hederae CBS 113979</name>
    <dbReference type="NCBI Taxonomy" id="1176131"/>
    <lineage>
        <taxon>Eukaryota</taxon>
        <taxon>Fungi</taxon>
        <taxon>Dikarya</taxon>
        <taxon>Ascomycota</taxon>
        <taxon>Pezizomycotina</taxon>
        <taxon>Dothideomycetes</taxon>
        <taxon>Pleosporomycetidae</taxon>
        <taxon>Aulographales</taxon>
        <taxon>Aulographaceae</taxon>
    </lineage>
</organism>
<proteinExistence type="predicted"/>
<dbReference type="AlphaFoldDB" id="A0A6G1H2D3"/>
<reference evidence="2" key="1">
    <citation type="journal article" date="2020" name="Stud. Mycol.">
        <title>101 Dothideomycetes genomes: a test case for predicting lifestyles and emergence of pathogens.</title>
        <authorList>
            <person name="Haridas S."/>
            <person name="Albert R."/>
            <person name="Binder M."/>
            <person name="Bloem J."/>
            <person name="Labutti K."/>
            <person name="Salamov A."/>
            <person name="Andreopoulos B."/>
            <person name="Baker S."/>
            <person name="Barry K."/>
            <person name="Bills G."/>
            <person name="Bluhm B."/>
            <person name="Cannon C."/>
            <person name="Castanera R."/>
            <person name="Culley D."/>
            <person name="Daum C."/>
            <person name="Ezra D."/>
            <person name="Gonzalez J."/>
            <person name="Henrissat B."/>
            <person name="Kuo A."/>
            <person name="Liang C."/>
            <person name="Lipzen A."/>
            <person name="Lutzoni F."/>
            <person name="Magnuson J."/>
            <person name="Mondo S."/>
            <person name="Nolan M."/>
            <person name="Ohm R."/>
            <person name="Pangilinan J."/>
            <person name="Park H.-J."/>
            <person name="Ramirez L."/>
            <person name="Alfaro M."/>
            <person name="Sun H."/>
            <person name="Tritt A."/>
            <person name="Yoshinaga Y."/>
            <person name="Zwiers L.-H."/>
            <person name="Turgeon B."/>
            <person name="Goodwin S."/>
            <person name="Spatafora J."/>
            <person name="Crous P."/>
            <person name="Grigoriev I."/>
        </authorList>
    </citation>
    <scope>NUCLEOTIDE SEQUENCE</scope>
    <source>
        <strain evidence="2">CBS 113979</strain>
    </source>
</reference>
<accession>A0A6G1H2D3</accession>